<dbReference type="RefSeq" id="WP_310911141.1">
    <property type="nucleotide sequence ID" value="NZ_JAVLVT010000001.1"/>
</dbReference>
<keyword evidence="2" id="KW-1185">Reference proteome</keyword>
<proteinExistence type="predicted"/>
<sequence length="118" mass="12323">MSLSVEFRNRLLNGIGVDTAVSASLHSTENEPDDGSGEISGGSYSRQAITWANAADGTATLAEAVTFNVPAEVTVYWVGLWDTDGVWLGALRTSTDEYFAGPGTLTVDPGAIALVNQS</sequence>
<protein>
    <submittedName>
        <fullName evidence="1">Uncharacterized protein</fullName>
    </submittedName>
</protein>
<reference evidence="2" key="1">
    <citation type="submission" date="2023-07" db="EMBL/GenBank/DDBJ databases">
        <title>Novel species in the genus Lipingzhangella isolated from Sambhar Salt Lake.</title>
        <authorList>
            <person name="Jiya N."/>
            <person name="Kajale S."/>
            <person name="Sharma A."/>
        </authorList>
    </citation>
    <scope>NUCLEOTIDE SEQUENCE [LARGE SCALE GENOMIC DNA]</scope>
    <source>
        <strain evidence="2">LS1_29</strain>
    </source>
</reference>
<comment type="caution">
    <text evidence="1">The sequence shown here is derived from an EMBL/GenBank/DDBJ whole genome shotgun (WGS) entry which is preliminary data.</text>
</comment>
<accession>A0ABU2H305</accession>
<evidence type="ECO:0000313" key="1">
    <source>
        <dbReference type="EMBL" id="MDS1269684.1"/>
    </source>
</evidence>
<organism evidence="1 2">
    <name type="scientific">Lipingzhangella rawalii</name>
    <dbReference type="NCBI Taxonomy" id="2055835"/>
    <lineage>
        <taxon>Bacteria</taxon>
        <taxon>Bacillati</taxon>
        <taxon>Actinomycetota</taxon>
        <taxon>Actinomycetes</taxon>
        <taxon>Streptosporangiales</taxon>
        <taxon>Nocardiopsidaceae</taxon>
        <taxon>Lipingzhangella</taxon>
    </lineage>
</organism>
<dbReference type="EMBL" id="JAVLVT010000001">
    <property type="protein sequence ID" value="MDS1269684.1"/>
    <property type="molecule type" value="Genomic_DNA"/>
</dbReference>
<dbReference type="Proteomes" id="UP001250214">
    <property type="component" value="Unassembled WGS sequence"/>
</dbReference>
<name>A0ABU2H305_9ACTN</name>
<dbReference type="Pfam" id="PF23140">
    <property type="entry name" value="Gp80"/>
    <property type="match status" value="1"/>
</dbReference>
<dbReference type="InterPro" id="IPR056908">
    <property type="entry name" value="Gp80-like"/>
</dbReference>
<evidence type="ECO:0000313" key="2">
    <source>
        <dbReference type="Proteomes" id="UP001250214"/>
    </source>
</evidence>
<gene>
    <name evidence="1" type="ORF">RIF23_05190</name>
</gene>